<protein>
    <submittedName>
        <fullName evidence="2">Uncharacterized protein</fullName>
    </submittedName>
</protein>
<evidence type="ECO:0000313" key="2">
    <source>
        <dbReference type="EMBL" id="MCI40091.1"/>
    </source>
</evidence>
<name>A0A392RTW3_9FABA</name>
<feature type="region of interest" description="Disordered" evidence="1">
    <location>
        <begin position="1"/>
        <end position="32"/>
    </location>
</feature>
<feature type="non-terminal residue" evidence="2">
    <location>
        <position position="1"/>
    </location>
</feature>
<feature type="compositionally biased region" description="Basic and acidic residues" evidence="1">
    <location>
        <begin position="1"/>
        <end position="13"/>
    </location>
</feature>
<evidence type="ECO:0000313" key="3">
    <source>
        <dbReference type="Proteomes" id="UP000265520"/>
    </source>
</evidence>
<sequence length="32" mass="3723">IGYGKRDEQRQEEGFEAEDFERECSTVSDRVG</sequence>
<evidence type="ECO:0000256" key="1">
    <source>
        <dbReference type="SAM" id="MobiDB-lite"/>
    </source>
</evidence>
<dbReference type="EMBL" id="LXQA010275743">
    <property type="protein sequence ID" value="MCI40091.1"/>
    <property type="molecule type" value="Genomic_DNA"/>
</dbReference>
<comment type="caution">
    <text evidence="2">The sequence shown here is derived from an EMBL/GenBank/DDBJ whole genome shotgun (WGS) entry which is preliminary data.</text>
</comment>
<dbReference type="Proteomes" id="UP000265520">
    <property type="component" value="Unassembled WGS sequence"/>
</dbReference>
<keyword evidence="3" id="KW-1185">Reference proteome</keyword>
<accession>A0A392RTW3</accession>
<organism evidence="2 3">
    <name type="scientific">Trifolium medium</name>
    <dbReference type="NCBI Taxonomy" id="97028"/>
    <lineage>
        <taxon>Eukaryota</taxon>
        <taxon>Viridiplantae</taxon>
        <taxon>Streptophyta</taxon>
        <taxon>Embryophyta</taxon>
        <taxon>Tracheophyta</taxon>
        <taxon>Spermatophyta</taxon>
        <taxon>Magnoliopsida</taxon>
        <taxon>eudicotyledons</taxon>
        <taxon>Gunneridae</taxon>
        <taxon>Pentapetalae</taxon>
        <taxon>rosids</taxon>
        <taxon>fabids</taxon>
        <taxon>Fabales</taxon>
        <taxon>Fabaceae</taxon>
        <taxon>Papilionoideae</taxon>
        <taxon>50 kb inversion clade</taxon>
        <taxon>NPAAA clade</taxon>
        <taxon>Hologalegina</taxon>
        <taxon>IRL clade</taxon>
        <taxon>Trifolieae</taxon>
        <taxon>Trifolium</taxon>
    </lineage>
</organism>
<proteinExistence type="predicted"/>
<dbReference type="AlphaFoldDB" id="A0A392RTW3"/>
<reference evidence="2 3" key="1">
    <citation type="journal article" date="2018" name="Front. Plant Sci.">
        <title>Red Clover (Trifolium pratense) and Zigzag Clover (T. medium) - A Picture of Genomic Similarities and Differences.</title>
        <authorList>
            <person name="Dluhosova J."/>
            <person name="Istvanek J."/>
            <person name="Nedelnik J."/>
            <person name="Repkova J."/>
        </authorList>
    </citation>
    <scope>NUCLEOTIDE SEQUENCE [LARGE SCALE GENOMIC DNA]</scope>
    <source>
        <strain evidence="3">cv. 10/8</strain>
        <tissue evidence="2">Leaf</tissue>
    </source>
</reference>